<dbReference type="EMBL" id="OW152820">
    <property type="protein sequence ID" value="CAH2075300.1"/>
    <property type="molecule type" value="Genomic_DNA"/>
</dbReference>
<evidence type="ECO:0000313" key="3">
    <source>
        <dbReference type="Proteomes" id="UP000837857"/>
    </source>
</evidence>
<reference evidence="2" key="1">
    <citation type="submission" date="2022-03" db="EMBL/GenBank/DDBJ databases">
        <authorList>
            <person name="Martin H S."/>
        </authorList>
    </citation>
    <scope>NUCLEOTIDE SEQUENCE</scope>
</reference>
<protein>
    <submittedName>
        <fullName evidence="2">Uncharacterized protein</fullName>
    </submittedName>
</protein>
<feature type="non-terminal residue" evidence="2">
    <location>
        <position position="162"/>
    </location>
</feature>
<evidence type="ECO:0000313" key="2">
    <source>
        <dbReference type="EMBL" id="CAH2075300.1"/>
    </source>
</evidence>
<proteinExistence type="predicted"/>
<name>A0ABN8J7A8_9NEOP</name>
<organism evidence="2 3">
    <name type="scientific">Iphiclides podalirius</name>
    <name type="common">scarce swallowtail</name>
    <dbReference type="NCBI Taxonomy" id="110791"/>
    <lineage>
        <taxon>Eukaryota</taxon>
        <taxon>Metazoa</taxon>
        <taxon>Ecdysozoa</taxon>
        <taxon>Arthropoda</taxon>
        <taxon>Hexapoda</taxon>
        <taxon>Insecta</taxon>
        <taxon>Pterygota</taxon>
        <taxon>Neoptera</taxon>
        <taxon>Endopterygota</taxon>
        <taxon>Lepidoptera</taxon>
        <taxon>Glossata</taxon>
        <taxon>Ditrysia</taxon>
        <taxon>Papilionoidea</taxon>
        <taxon>Papilionidae</taxon>
        <taxon>Papilioninae</taxon>
        <taxon>Iphiclides</taxon>
    </lineage>
</organism>
<evidence type="ECO:0000256" key="1">
    <source>
        <dbReference type="SAM" id="MobiDB-lite"/>
    </source>
</evidence>
<feature type="region of interest" description="Disordered" evidence="1">
    <location>
        <begin position="22"/>
        <end position="45"/>
    </location>
</feature>
<sequence>MTPAVGQAGAVPRRPVAARYATRCSDLPHVNGGARRTNPTPPPRRPAQMHFCDAENAIGTYSRPVPINASPTKAARDGECGRIRRPVAVSASRSSLRAPAWGRAGRSDAARRARAAFKFITSVVWRAAAVRAVTVLSIHARTLSTVASNAAGNGTARRPNFS</sequence>
<dbReference type="Proteomes" id="UP000837857">
    <property type="component" value="Chromosome 8"/>
</dbReference>
<gene>
    <name evidence="2" type="ORF">IPOD504_LOCUS16670</name>
</gene>
<accession>A0ABN8J7A8</accession>
<keyword evidence="3" id="KW-1185">Reference proteome</keyword>